<dbReference type="InterPro" id="IPR012337">
    <property type="entry name" value="RNaseH-like_sf"/>
</dbReference>
<dbReference type="PANTHER" id="PTHR35004">
    <property type="entry name" value="TRANSPOSASE RV3428C-RELATED"/>
    <property type="match status" value="1"/>
</dbReference>
<dbReference type="InterPro" id="IPR036397">
    <property type="entry name" value="RNaseH_sf"/>
</dbReference>
<dbReference type="GO" id="GO:0003676">
    <property type="term" value="F:nucleic acid binding"/>
    <property type="evidence" value="ECO:0007669"/>
    <property type="project" value="InterPro"/>
</dbReference>
<dbReference type="PANTHER" id="PTHR35004:SF8">
    <property type="entry name" value="TRANSPOSASE RV3428C-RELATED"/>
    <property type="match status" value="1"/>
</dbReference>
<dbReference type="Pfam" id="PF22483">
    <property type="entry name" value="Mu-transpos_C_2"/>
    <property type="match status" value="1"/>
</dbReference>
<dbReference type="InterPro" id="IPR001584">
    <property type="entry name" value="Integrase_cat-core"/>
</dbReference>
<dbReference type="EMBL" id="CP017782">
    <property type="protein sequence ID" value="AOZ71167.1"/>
    <property type="molecule type" value="Genomic_DNA"/>
</dbReference>
<reference evidence="3 4" key="1">
    <citation type="submission" date="2016-10" db="EMBL/GenBank/DDBJ databases">
        <title>Rhodobacter sp. LPB0142, isolated from sea water.</title>
        <authorList>
            <person name="Kim E."/>
            <person name="Yi H."/>
        </authorList>
    </citation>
    <scope>NUCLEOTIDE SEQUENCE [LARGE SCALE GENOMIC DNA]</scope>
    <source>
        <strain evidence="3 4">LPB0142</strain>
        <plasmid evidence="4">Plasmid pej01</plasmid>
    </source>
</reference>
<dbReference type="AlphaFoldDB" id="A0A1D9MH35"/>
<proteinExistence type="inferred from homology"/>
<evidence type="ECO:0000313" key="3">
    <source>
        <dbReference type="EMBL" id="AOZ71167.1"/>
    </source>
</evidence>
<organism evidence="3 4">
    <name type="scientific">Rhodobacter xanthinilyticus</name>
    <dbReference type="NCBI Taxonomy" id="1850250"/>
    <lineage>
        <taxon>Bacteria</taxon>
        <taxon>Pseudomonadati</taxon>
        <taxon>Pseudomonadota</taxon>
        <taxon>Alphaproteobacteria</taxon>
        <taxon>Rhodobacterales</taxon>
        <taxon>Rhodobacter group</taxon>
        <taxon>Rhodobacter</taxon>
    </lineage>
</organism>
<dbReference type="SUPFAM" id="SSF53098">
    <property type="entry name" value="Ribonuclease H-like"/>
    <property type="match status" value="1"/>
</dbReference>
<sequence length="518" mass="57517">MLLKGRLNNTQIADLTNCSRATVRTWRERLKDCDLAPNAISELSETELRRLVAPGVFSRKQDLAEPDFDKIRFEVDERSVRLKTLYIDYRQGVPDGFRAMSRTTFYRTVAQMADKKDVTLSFDYEPGEMIQADFVGRKKLKQPLLLDEGGSERDYEVFCAASAKSRKIFVCALESQATVPVLGVMVRMLEYFGGVPVLVTIDNFKAAVAVPRRGAEEATITSEFAAFADYYGFSFIATRVRKPRDKGIVENAVGIVQDDVLAPLRNRRFFSLAEMNAALSDRVTQLNERPMRGHGDASRNDLFSRSDFSGYQPLPSRGYEVGRYILKLRAGRDYHVEVEGSRYSVPWHFAGELLNVKITPTSVHLIHEGRTVATHPRHDQAAGPITTPTHMPAAHAAGALTRLAGMKRYVAEIGPNAEALIDAHFRANKKPALTATAAINLRALAERYPAERVENACELAISIKKANVRKVEAILVAGLDADETEAVINTRPVAQRNIRGAGYFAELINSARGGLNDV</sequence>
<geneLocation type="plasmid" evidence="4">
    <name>pej01</name>
</geneLocation>
<keyword evidence="4" id="KW-1185">Reference proteome</keyword>
<dbReference type="NCBIfam" id="NF033546">
    <property type="entry name" value="transpos_IS21"/>
    <property type="match status" value="1"/>
</dbReference>
<evidence type="ECO:0000256" key="1">
    <source>
        <dbReference type="ARBA" id="ARBA00009277"/>
    </source>
</evidence>
<keyword evidence="3" id="KW-0614">Plasmid</keyword>
<dbReference type="GO" id="GO:0015074">
    <property type="term" value="P:DNA integration"/>
    <property type="evidence" value="ECO:0007669"/>
    <property type="project" value="InterPro"/>
</dbReference>
<gene>
    <name evidence="3" type="ORF">LPB142_16910</name>
</gene>
<evidence type="ECO:0000313" key="4">
    <source>
        <dbReference type="Proteomes" id="UP000176562"/>
    </source>
</evidence>
<dbReference type="KEGG" id="rhp:LPB142_16910"/>
<accession>A0A1D9MH35</accession>
<feature type="domain" description="Integrase catalytic" evidence="2">
    <location>
        <begin position="122"/>
        <end position="321"/>
    </location>
</feature>
<dbReference type="Proteomes" id="UP000176562">
    <property type="component" value="Plasmid pEJ01"/>
</dbReference>
<comment type="similarity">
    <text evidence="1">Belongs to the transposase IS21/IS408/IS1162 family.</text>
</comment>
<dbReference type="Gene3D" id="3.30.420.10">
    <property type="entry name" value="Ribonuclease H-like superfamily/Ribonuclease H"/>
    <property type="match status" value="1"/>
</dbReference>
<protein>
    <recommendedName>
        <fullName evidence="2">Integrase catalytic domain-containing protein</fullName>
    </recommendedName>
</protein>
<name>A0A1D9MH35_9RHOB</name>
<dbReference type="InterPro" id="IPR054353">
    <property type="entry name" value="IstA-like_C"/>
</dbReference>
<evidence type="ECO:0000259" key="2">
    <source>
        <dbReference type="PROSITE" id="PS50994"/>
    </source>
</evidence>
<dbReference type="PROSITE" id="PS50994">
    <property type="entry name" value="INTEGRASE"/>
    <property type="match status" value="1"/>
</dbReference>